<dbReference type="InterPro" id="IPR006311">
    <property type="entry name" value="TAT_signal"/>
</dbReference>
<evidence type="ECO:0000256" key="3">
    <source>
        <dbReference type="ARBA" id="ARBA00022801"/>
    </source>
</evidence>
<sequence>MPKAFTRREAIAGVAGAAALAGAPAVARTFNGKVRQKQPNILFIMADDMGFADLSCYGRQEYQTPVLDRLAAEGVRFTHAYANSAVCTASRVALITGRYQYRLPIGLQEPLGRQDIGLPPAVPTIASLLRARGYATSLIGKWHMGALPKYGPLKSGYDEFWGLRGGGVDYYRHAFQGAHDLWDGTTEVAQAGYMTDLLADRTLLALDRRKADGKPFFISLHFTAPHWPWEAPDAAGKAESDRIAASRNPDAYFHYDGGSMATYAAMVGSLDANIGRILNRLAALGMAEDTIVVFTSDNGGERFSRTWPFTGKKTELLEGGLRIPSIVRWPGVTAAGRTCEEQTMLMDWLPTFLAAAGGAPDPHYPSDGIDLRPALAGQALPERTLYWRFKNHDQKAVRRGRMKYLSIARNEFLFDVVADPLERANLKDRDPQTFAALKAAFAQWNVQMLNDPNAPSYGFSGKELADHFGIDN</sequence>
<evidence type="ECO:0000313" key="6">
    <source>
        <dbReference type="EMBL" id="MCW6536656.1"/>
    </source>
</evidence>
<dbReference type="InterPro" id="IPR000917">
    <property type="entry name" value="Sulfatase_N"/>
</dbReference>
<gene>
    <name evidence="6" type="ORF">NEE01_17905</name>
</gene>
<dbReference type="InterPro" id="IPR017850">
    <property type="entry name" value="Alkaline_phosphatase_core_sf"/>
</dbReference>
<dbReference type="AlphaFoldDB" id="A0AA41ZCJ7"/>
<comment type="caution">
    <text evidence="6">The sequence shown here is derived from an EMBL/GenBank/DDBJ whole genome shotgun (WGS) entry which is preliminary data.</text>
</comment>
<comment type="similarity">
    <text evidence="1">Belongs to the sulfatase family.</text>
</comment>
<proteinExistence type="inferred from homology"/>
<keyword evidence="3 6" id="KW-0378">Hydrolase</keyword>
<dbReference type="Gene3D" id="3.30.1120.10">
    <property type="match status" value="1"/>
</dbReference>
<dbReference type="GO" id="GO:0046872">
    <property type="term" value="F:metal ion binding"/>
    <property type="evidence" value="ECO:0007669"/>
    <property type="project" value="UniProtKB-KW"/>
</dbReference>
<evidence type="ECO:0000259" key="5">
    <source>
        <dbReference type="Pfam" id="PF00884"/>
    </source>
</evidence>
<accession>A0AA41ZCJ7</accession>
<protein>
    <submittedName>
        <fullName evidence="6">Sulfatase-like hydrolase/transferase</fullName>
    </submittedName>
</protein>
<evidence type="ECO:0000256" key="1">
    <source>
        <dbReference type="ARBA" id="ARBA00008779"/>
    </source>
</evidence>
<dbReference type="InterPro" id="IPR050738">
    <property type="entry name" value="Sulfatase"/>
</dbReference>
<dbReference type="SUPFAM" id="SSF53649">
    <property type="entry name" value="Alkaline phosphatase-like"/>
    <property type="match status" value="1"/>
</dbReference>
<keyword evidence="4" id="KW-0106">Calcium</keyword>
<dbReference type="PROSITE" id="PS51318">
    <property type="entry name" value="TAT"/>
    <property type="match status" value="1"/>
</dbReference>
<dbReference type="PANTHER" id="PTHR42693">
    <property type="entry name" value="ARYLSULFATASE FAMILY MEMBER"/>
    <property type="match status" value="1"/>
</dbReference>
<dbReference type="Gene3D" id="3.40.720.10">
    <property type="entry name" value="Alkaline Phosphatase, subunit A"/>
    <property type="match status" value="1"/>
</dbReference>
<keyword evidence="2" id="KW-0479">Metal-binding</keyword>
<keyword evidence="7" id="KW-1185">Reference proteome</keyword>
<dbReference type="Pfam" id="PF00884">
    <property type="entry name" value="Sulfatase"/>
    <property type="match status" value="1"/>
</dbReference>
<organism evidence="6 7">
    <name type="scientific">Sphingomonas lycopersici</name>
    <dbReference type="NCBI Taxonomy" id="2951807"/>
    <lineage>
        <taxon>Bacteria</taxon>
        <taxon>Pseudomonadati</taxon>
        <taxon>Pseudomonadota</taxon>
        <taxon>Alphaproteobacteria</taxon>
        <taxon>Sphingomonadales</taxon>
        <taxon>Sphingomonadaceae</taxon>
        <taxon>Sphingomonas</taxon>
    </lineage>
</organism>
<dbReference type="GO" id="GO:0004065">
    <property type="term" value="F:arylsulfatase activity"/>
    <property type="evidence" value="ECO:0007669"/>
    <property type="project" value="TreeGrafter"/>
</dbReference>
<evidence type="ECO:0000256" key="2">
    <source>
        <dbReference type="ARBA" id="ARBA00022723"/>
    </source>
</evidence>
<dbReference type="RefSeq" id="WP_265270296.1">
    <property type="nucleotide sequence ID" value="NZ_JANFAV010000015.1"/>
</dbReference>
<dbReference type="Proteomes" id="UP001165565">
    <property type="component" value="Unassembled WGS sequence"/>
</dbReference>
<dbReference type="EMBL" id="JANFAV010000015">
    <property type="protein sequence ID" value="MCW6536656.1"/>
    <property type="molecule type" value="Genomic_DNA"/>
</dbReference>
<evidence type="ECO:0000313" key="7">
    <source>
        <dbReference type="Proteomes" id="UP001165565"/>
    </source>
</evidence>
<reference evidence="6" key="1">
    <citation type="submission" date="2022-06" db="EMBL/GenBank/DDBJ databases">
        <title>Sphingomonas sp. nov. isolated from rhizosphere soil of tomato.</title>
        <authorList>
            <person name="Dong H."/>
            <person name="Gao R."/>
        </authorList>
    </citation>
    <scope>NUCLEOTIDE SEQUENCE</scope>
    <source>
        <strain evidence="6">MMSM24</strain>
    </source>
</reference>
<name>A0AA41ZCJ7_9SPHN</name>
<evidence type="ECO:0000256" key="4">
    <source>
        <dbReference type="ARBA" id="ARBA00022837"/>
    </source>
</evidence>
<feature type="domain" description="Sulfatase N-terminal" evidence="5">
    <location>
        <begin position="39"/>
        <end position="357"/>
    </location>
</feature>
<dbReference type="InterPro" id="IPR024607">
    <property type="entry name" value="Sulfatase_CS"/>
</dbReference>
<dbReference type="PANTHER" id="PTHR42693:SF53">
    <property type="entry name" value="ENDO-4-O-SULFATASE"/>
    <property type="match status" value="1"/>
</dbReference>
<dbReference type="PROSITE" id="PS00149">
    <property type="entry name" value="SULFATASE_2"/>
    <property type="match status" value="1"/>
</dbReference>